<dbReference type="PANTHER" id="PTHR46847">
    <property type="entry name" value="D-ALLOSE-BINDING PERIPLASMIC PROTEIN-RELATED"/>
    <property type="match status" value="1"/>
</dbReference>
<name>A0A344PLH1_9RHOB</name>
<evidence type="ECO:0000256" key="4">
    <source>
        <dbReference type="SAM" id="SignalP"/>
    </source>
</evidence>
<comment type="subcellular location">
    <subcellularLocation>
        <location evidence="1">Cell envelope</location>
    </subcellularLocation>
</comment>
<dbReference type="GO" id="GO:0030313">
    <property type="term" value="C:cell envelope"/>
    <property type="evidence" value="ECO:0007669"/>
    <property type="project" value="UniProtKB-SubCell"/>
</dbReference>
<dbReference type="EMBL" id="CP030918">
    <property type="protein sequence ID" value="AXC50226.1"/>
    <property type="molecule type" value="Genomic_DNA"/>
</dbReference>
<dbReference type="Gene3D" id="3.40.50.2300">
    <property type="match status" value="2"/>
</dbReference>
<protein>
    <submittedName>
        <fullName evidence="6">Sugar ABC transporter substrate-binding protein</fullName>
    </submittedName>
</protein>
<evidence type="ECO:0000256" key="3">
    <source>
        <dbReference type="ARBA" id="ARBA00022729"/>
    </source>
</evidence>
<dbReference type="AlphaFoldDB" id="A0A344PLH1"/>
<feature type="domain" description="Periplasmic binding protein" evidence="5">
    <location>
        <begin position="65"/>
        <end position="312"/>
    </location>
</feature>
<organism evidence="6 7">
    <name type="scientific">Paracoccus suum</name>
    <dbReference type="NCBI Taxonomy" id="2259340"/>
    <lineage>
        <taxon>Bacteria</taxon>
        <taxon>Pseudomonadati</taxon>
        <taxon>Pseudomonadota</taxon>
        <taxon>Alphaproteobacteria</taxon>
        <taxon>Rhodobacterales</taxon>
        <taxon>Paracoccaceae</taxon>
        <taxon>Paracoccus</taxon>
    </lineage>
</organism>
<evidence type="ECO:0000313" key="6">
    <source>
        <dbReference type="EMBL" id="AXC50226.1"/>
    </source>
</evidence>
<keyword evidence="3 4" id="KW-0732">Signal</keyword>
<feature type="chain" id="PRO_5016980880" evidence="4">
    <location>
        <begin position="25"/>
        <end position="367"/>
    </location>
</feature>
<evidence type="ECO:0000256" key="2">
    <source>
        <dbReference type="ARBA" id="ARBA00007639"/>
    </source>
</evidence>
<dbReference type="PANTHER" id="PTHR46847:SF1">
    <property type="entry name" value="D-ALLOSE-BINDING PERIPLASMIC PROTEIN-RELATED"/>
    <property type="match status" value="1"/>
</dbReference>
<dbReference type="Pfam" id="PF13407">
    <property type="entry name" value="Peripla_BP_4"/>
    <property type="match status" value="1"/>
</dbReference>
<feature type="signal peptide" evidence="4">
    <location>
        <begin position="1"/>
        <end position="24"/>
    </location>
</feature>
<proteinExistence type="inferred from homology"/>
<sequence length="367" mass="39048">MNVHNSAPIIAVAVLLAAGLPAHARDGVEAAKAEIAAYSGQPEFTAPGEPFDARACMKGKKILTIPASSAIPFIKTIADGKDALAKTLGFEHRQWENQGSPTQYIQGMEYGANNGFNLISLLAGADPRFFQPQVIGAQGKGVKVVASHLTGLEQEPPAGVDSATAIDYRKAGELMADWTIAKTGGKVNALVLTSNEALSTDSIVDGLKSAFAANCPDCAFELANVPIVDWATKVQPLVQGKLQTNANLNYIIPIYDSMSQFVVPAIQIAGKTAQVKVATFNGTPFVLDMIRDGSVEMDIGENLDWISHAMLDAEMRLLCDLPAVRDSKVPLKVFDAEHMDGVSKPAKASEGYGDAYVAGYKSLWKLE</sequence>
<gene>
    <name evidence="6" type="ORF">DRW48_11440</name>
</gene>
<evidence type="ECO:0000313" key="7">
    <source>
        <dbReference type="Proteomes" id="UP000252023"/>
    </source>
</evidence>
<dbReference type="RefSeq" id="WP_114076545.1">
    <property type="nucleotide sequence ID" value="NZ_CP030918.1"/>
</dbReference>
<dbReference type="GO" id="GO:0030246">
    <property type="term" value="F:carbohydrate binding"/>
    <property type="evidence" value="ECO:0007669"/>
    <property type="project" value="UniProtKB-ARBA"/>
</dbReference>
<evidence type="ECO:0000256" key="1">
    <source>
        <dbReference type="ARBA" id="ARBA00004196"/>
    </source>
</evidence>
<dbReference type="InterPro" id="IPR028082">
    <property type="entry name" value="Peripla_BP_I"/>
</dbReference>
<evidence type="ECO:0000259" key="5">
    <source>
        <dbReference type="Pfam" id="PF13407"/>
    </source>
</evidence>
<reference evidence="7" key="1">
    <citation type="submission" date="2018-07" db="EMBL/GenBank/DDBJ databases">
        <title>Genome sequencing of Paracoccus sp. SC2-6.</title>
        <authorList>
            <person name="Heo J."/>
            <person name="Kim S.-J."/>
            <person name="Kwon S.-W."/>
        </authorList>
    </citation>
    <scope>NUCLEOTIDE SEQUENCE [LARGE SCALE GENOMIC DNA]</scope>
    <source>
        <strain evidence="7">SC2-6</strain>
    </source>
</reference>
<dbReference type="SUPFAM" id="SSF53822">
    <property type="entry name" value="Periplasmic binding protein-like I"/>
    <property type="match status" value="1"/>
</dbReference>
<dbReference type="KEGG" id="pars:DRW48_11440"/>
<dbReference type="InterPro" id="IPR025997">
    <property type="entry name" value="SBP_2_dom"/>
</dbReference>
<accession>A0A344PLH1</accession>
<dbReference type="OrthoDB" id="8287616at2"/>
<keyword evidence="7" id="KW-1185">Reference proteome</keyword>
<comment type="similarity">
    <text evidence="2">Belongs to the bacterial solute-binding protein 2 family.</text>
</comment>
<dbReference type="Proteomes" id="UP000252023">
    <property type="component" value="Chromosome"/>
</dbReference>